<accession>A0A1S8TM79</accession>
<dbReference type="Gene3D" id="3.40.50.300">
    <property type="entry name" value="P-loop containing nucleotide triphosphate hydrolases"/>
    <property type="match status" value="1"/>
</dbReference>
<dbReference type="Gene3D" id="1.10.8.60">
    <property type="match status" value="1"/>
</dbReference>
<feature type="domain" description="Sigma-54 factor interaction" evidence="6">
    <location>
        <begin position="325"/>
        <end position="553"/>
    </location>
</feature>
<dbReference type="GO" id="GO:0005524">
    <property type="term" value="F:ATP binding"/>
    <property type="evidence" value="ECO:0007669"/>
    <property type="project" value="UniProtKB-KW"/>
</dbReference>
<name>A0A1S8TM79_9CLOT</name>
<dbReference type="STRING" id="29367.CLPUN_18970"/>
<dbReference type="SUPFAM" id="SSF159800">
    <property type="entry name" value="PrpR receptor domain-like"/>
    <property type="match status" value="1"/>
</dbReference>
<dbReference type="Pfam" id="PF00158">
    <property type="entry name" value="Sigma54_activat"/>
    <property type="match status" value="1"/>
</dbReference>
<dbReference type="InterPro" id="IPR010524">
    <property type="entry name" value="Sig_transdc_resp-reg_PrpR_N"/>
</dbReference>
<keyword evidence="3" id="KW-0805">Transcription regulation</keyword>
<dbReference type="PANTHER" id="PTHR32071">
    <property type="entry name" value="TRANSCRIPTIONAL REGULATORY PROTEIN"/>
    <property type="match status" value="1"/>
</dbReference>
<keyword evidence="4" id="KW-0238">DNA-binding</keyword>
<evidence type="ECO:0000313" key="9">
    <source>
        <dbReference type="Proteomes" id="UP000190890"/>
    </source>
</evidence>
<dbReference type="GO" id="GO:0006355">
    <property type="term" value="P:regulation of DNA-templated transcription"/>
    <property type="evidence" value="ECO:0007669"/>
    <property type="project" value="InterPro"/>
</dbReference>
<dbReference type="Gene3D" id="1.10.10.60">
    <property type="entry name" value="Homeodomain-like"/>
    <property type="match status" value="1"/>
</dbReference>
<dbReference type="AlphaFoldDB" id="A0A1S8TM79"/>
<reference evidence="8 9" key="1">
    <citation type="submission" date="2016-05" db="EMBL/GenBank/DDBJ databases">
        <title>Microbial solvent formation.</title>
        <authorList>
            <person name="Poehlein A."/>
            <person name="Montoya Solano J.D."/>
            <person name="Flitsch S."/>
            <person name="Krabben P."/>
            <person name="Duerre P."/>
            <person name="Daniel R."/>
        </authorList>
    </citation>
    <scope>NUCLEOTIDE SEQUENCE [LARGE SCALE GENOMIC DNA]</scope>
    <source>
        <strain evidence="8 9">DSM 2619</strain>
    </source>
</reference>
<dbReference type="GO" id="GO:0003677">
    <property type="term" value="F:DNA binding"/>
    <property type="evidence" value="ECO:0007669"/>
    <property type="project" value="UniProtKB-KW"/>
</dbReference>
<evidence type="ECO:0000259" key="7">
    <source>
        <dbReference type="PROSITE" id="PS50112"/>
    </source>
</evidence>
<proteinExistence type="predicted"/>
<keyword evidence="1" id="KW-0547">Nucleotide-binding</keyword>
<dbReference type="FunFam" id="3.40.50.300:FF:000006">
    <property type="entry name" value="DNA-binding transcriptional regulator NtrC"/>
    <property type="match status" value="1"/>
</dbReference>
<dbReference type="Proteomes" id="UP000190890">
    <property type="component" value="Unassembled WGS sequence"/>
</dbReference>
<evidence type="ECO:0000256" key="1">
    <source>
        <dbReference type="ARBA" id="ARBA00022741"/>
    </source>
</evidence>
<dbReference type="PROSITE" id="PS00676">
    <property type="entry name" value="SIGMA54_INTERACT_2"/>
    <property type="match status" value="1"/>
</dbReference>
<dbReference type="Gene3D" id="3.40.50.2300">
    <property type="match status" value="1"/>
</dbReference>
<dbReference type="EMBL" id="LZZM01000125">
    <property type="protein sequence ID" value="OOM78535.1"/>
    <property type="molecule type" value="Genomic_DNA"/>
</dbReference>
<dbReference type="Pfam" id="PF06506">
    <property type="entry name" value="PrpR_N"/>
    <property type="match status" value="1"/>
</dbReference>
<dbReference type="InterPro" id="IPR002078">
    <property type="entry name" value="Sigma_54_int"/>
</dbReference>
<dbReference type="PROSITE" id="PS00688">
    <property type="entry name" value="SIGMA54_INTERACT_3"/>
    <property type="match status" value="1"/>
</dbReference>
<keyword evidence="9" id="KW-1185">Reference proteome</keyword>
<keyword evidence="2" id="KW-0067">ATP-binding</keyword>
<evidence type="ECO:0000256" key="2">
    <source>
        <dbReference type="ARBA" id="ARBA00022840"/>
    </source>
</evidence>
<organism evidence="8 9">
    <name type="scientific">Clostridium puniceum</name>
    <dbReference type="NCBI Taxonomy" id="29367"/>
    <lineage>
        <taxon>Bacteria</taxon>
        <taxon>Bacillati</taxon>
        <taxon>Bacillota</taxon>
        <taxon>Clostridia</taxon>
        <taxon>Eubacteriales</taxon>
        <taxon>Clostridiaceae</taxon>
        <taxon>Clostridium</taxon>
    </lineage>
</organism>
<dbReference type="InterPro" id="IPR025662">
    <property type="entry name" value="Sigma_54_int_dom_ATP-bd_1"/>
</dbReference>
<dbReference type="CDD" id="cd00130">
    <property type="entry name" value="PAS"/>
    <property type="match status" value="1"/>
</dbReference>
<dbReference type="Pfam" id="PF25601">
    <property type="entry name" value="AAA_lid_14"/>
    <property type="match status" value="1"/>
</dbReference>
<sequence length="637" mass="72431">MDKKIGVIASDMELKDSIIELFREDVEQGKIIIDILDPNNMKEQGKSLENKGAKAIIARSGGYRHTVGRVNVPVIHLKITTLDILGAIKSASKFNKDIILFISDIEYFNYDDWKDVIKEKIIIERFHDEDNIEQLVVKYLKRKYNVVIVGGGIPCSYAKKYGIESVSIGAANESIYDGIAYAKEIIENLEEQKYKNQVLKTVLDGVHDAVVAVNVEGKIILYNERAKELLKKENSEVMDKRLIEVCPELSFMLEVLNDKVNKYNEIKSLRKIVIAANISILEVDGNIYGALCSFQDITKLQSLEKKIRYELNKKGLVARYKFEDIISHDPVMKDTLAKSINIGLTDSTVMIYGESGTGKEMISQSIHNISSRKNEPFVAINCAALTESLLESELFGYEEGAFTGARKGGKPGLFELAHGGTIFLDEINSISINLQGKLLRVLEEKEIMRIGSDRIIPLDVRIIAAANENLKSKVKEGTFRNDLFYRLNILEIHLPPLRERKKDIVPLFKYYIKKLSDNREGLNLNNREEEEIISYPWPGNVRELRNIAERYVIFNKLDLGDREVIESNEQIISDNSNVHNTNDDNKISREKNIDLKEINRFVEEKVIEMLSNQGLNKTEIAKQLGISRTALWNKTKS</sequence>
<dbReference type="InterPro" id="IPR025944">
    <property type="entry name" value="Sigma_54_int_dom_CS"/>
</dbReference>
<gene>
    <name evidence="8" type="primary">prpR_1</name>
    <name evidence="8" type="ORF">CLPUN_18970</name>
</gene>
<dbReference type="Pfam" id="PF00989">
    <property type="entry name" value="PAS"/>
    <property type="match status" value="1"/>
</dbReference>
<dbReference type="PANTHER" id="PTHR32071:SF57">
    <property type="entry name" value="C4-DICARBOXYLATE TRANSPORT TRANSCRIPTIONAL REGULATORY PROTEIN DCTD"/>
    <property type="match status" value="1"/>
</dbReference>
<dbReference type="SUPFAM" id="SSF46689">
    <property type="entry name" value="Homeodomain-like"/>
    <property type="match status" value="1"/>
</dbReference>
<dbReference type="InterPro" id="IPR058031">
    <property type="entry name" value="AAA_lid_NorR"/>
</dbReference>
<evidence type="ECO:0000259" key="6">
    <source>
        <dbReference type="PROSITE" id="PS50045"/>
    </source>
</evidence>
<dbReference type="SUPFAM" id="SSF55785">
    <property type="entry name" value="PYP-like sensor domain (PAS domain)"/>
    <property type="match status" value="1"/>
</dbReference>
<dbReference type="PROSITE" id="PS00675">
    <property type="entry name" value="SIGMA54_INTERACT_1"/>
    <property type="match status" value="1"/>
</dbReference>
<protein>
    <submittedName>
        <fullName evidence="8">Propionate catabolism operon regulatory protein</fullName>
    </submittedName>
</protein>
<dbReference type="Gene3D" id="3.40.50.10660">
    <property type="entry name" value="PrpR receptor domain-like"/>
    <property type="match status" value="1"/>
</dbReference>
<dbReference type="InterPro" id="IPR027417">
    <property type="entry name" value="P-loop_NTPase"/>
</dbReference>
<dbReference type="SMART" id="SM00382">
    <property type="entry name" value="AAA"/>
    <property type="match status" value="1"/>
</dbReference>
<dbReference type="CDD" id="cd00009">
    <property type="entry name" value="AAA"/>
    <property type="match status" value="1"/>
</dbReference>
<dbReference type="InterPro" id="IPR035965">
    <property type="entry name" value="PAS-like_dom_sf"/>
</dbReference>
<evidence type="ECO:0000256" key="5">
    <source>
        <dbReference type="ARBA" id="ARBA00023163"/>
    </source>
</evidence>
<dbReference type="PROSITE" id="PS50112">
    <property type="entry name" value="PAS"/>
    <property type="match status" value="1"/>
</dbReference>
<dbReference type="SUPFAM" id="SSF52540">
    <property type="entry name" value="P-loop containing nucleoside triphosphate hydrolases"/>
    <property type="match status" value="1"/>
</dbReference>
<dbReference type="InterPro" id="IPR003593">
    <property type="entry name" value="AAA+_ATPase"/>
</dbReference>
<evidence type="ECO:0000256" key="4">
    <source>
        <dbReference type="ARBA" id="ARBA00023125"/>
    </source>
</evidence>
<dbReference type="GO" id="GO:0000156">
    <property type="term" value="F:phosphorelay response regulator activity"/>
    <property type="evidence" value="ECO:0007669"/>
    <property type="project" value="InterPro"/>
</dbReference>
<evidence type="ECO:0000313" key="8">
    <source>
        <dbReference type="EMBL" id="OOM78535.1"/>
    </source>
</evidence>
<keyword evidence="5" id="KW-0804">Transcription</keyword>
<dbReference type="SMART" id="SM00091">
    <property type="entry name" value="PAS"/>
    <property type="match status" value="1"/>
</dbReference>
<dbReference type="RefSeq" id="WP_077847056.1">
    <property type="nucleotide sequence ID" value="NZ_LZZM01000125.1"/>
</dbReference>
<dbReference type="OrthoDB" id="9803970at2"/>
<dbReference type="PROSITE" id="PS50045">
    <property type="entry name" value="SIGMA54_INTERACT_4"/>
    <property type="match status" value="1"/>
</dbReference>
<dbReference type="InterPro" id="IPR025943">
    <property type="entry name" value="Sigma_54_int_dom_ATP-bd_2"/>
</dbReference>
<dbReference type="InterPro" id="IPR013767">
    <property type="entry name" value="PAS_fold"/>
</dbReference>
<evidence type="ECO:0000256" key="3">
    <source>
        <dbReference type="ARBA" id="ARBA00023015"/>
    </source>
</evidence>
<comment type="caution">
    <text evidence="8">The sequence shown here is derived from an EMBL/GenBank/DDBJ whole genome shotgun (WGS) entry which is preliminary data.</text>
</comment>
<feature type="domain" description="PAS" evidence="7">
    <location>
        <begin position="195"/>
        <end position="243"/>
    </location>
</feature>
<dbReference type="InterPro" id="IPR009057">
    <property type="entry name" value="Homeodomain-like_sf"/>
</dbReference>
<dbReference type="InterPro" id="IPR000014">
    <property type="entry name" value="PAS"/>
</dbReference>
<dbReference type="Gene3D" id="3.30.450.20">
    <property type="entry name" value="PAS domain"/>
    <property type="match status" value="1"/>
</dbReference>